<sequence>MSTIIVNDIEIEVTRKNIKNIHLSVHPPDGKAKISSPIYVNDDALRLFVLSKIDWLQNQIFRFKSLEKIKEIDYTTGEIHYFFGKPYSLNVIEIDKGSTKAELRNKKNIDLYVKKGSSKEQREKIMKEWYRKELKEEIPPLIEKWEEIIGEKVEGFGVKQMRTRWGTCNTKDRRIWINLELSKKAPHCLEYVVVHEIMHLVERGHGPFFQRLMDQFYPNWRDIKQELNRI</sequence>
<gene>
    <name evidence="2" type="ORF">H8707_07225</name>
</gene>
<keyword evidence="3" id="KW-1185">Reference proteome</keyword>
<proteinExistence type="predicted"/>
<accession>A0A926ESF7</accession>
<dbReference type="RefSeq" id="WP_262429480.1">
    <property type="nucleotide sequence ID" value="NZ_JACRTG010000018.1"/>
</dbReference>
<name>A0A926ESF7_9FIRM</name>
<evidence type="ECO:0000259" key="1">
    <source>
        <dbReference type="Pfam" id="PF01863"/>
    </source>
</evidence>
<organism evidence="2 3">
    <name type="scientific">Paratissierella segnis</name>
    <dbReference type="NCBI Taxonomy" id="2763679"/>
    <lineage>
        <taxon>Bacteria</taxon>
        <taxon>Bacillati</taxon>
        <taxon>Bacillota</taxon>
        <taxon>Tissierellia</taxon>
        <taxon>Tissierellales</taxon>
        <taxon>Tissierellaceae</taxon>
        <taxon>Paratissierella</taxon>
    </lineage>
</organism>
<dbReference type="CDD" id="cd07344">
    <property type="entry name" value="M48_yhfN_like"/>
    <property type="match status" value="1"/>
</dbReference>
<reference evidence="2" key="1">
    <citation type="submission" date="2020-08" db="EMBL/GenBank/DDBJ databases">
        <title>Genome public.</title>
        <authorList>
            <person name="Liu C."/>
            <person name="Sun Q."/>
        </authorList>
    </citation>
    <scope>NUCLEOTIDE SEQUENCE</scope>
    <source>
        <strain evidence="2">BX21</strain>
    </source>
</reference>
<dbReference type="Pfam" id="PF01863">
    <property type="entry name" value="YgjP-like"/>
    <property type="match status" value="1"/>
</dbReference>
<dbReference type="Gene3D" id="3.30.2010.10">
    <property type="entry name" value="Metalloproteases ('zincins'), catalytic domain"/>
    <property type="match status" value="1"/>
</dbReference>
<feature type="domain" description="YgjP-like metallopeptidase" evidence="1">
    <location>
        <begin position="23"/>
        <end position="229"/>
    </location>
</feature>
<dbReference type="AlphaFoldDB" id="A0A926ESF7"/>
<dbReference type="Proteomes" id="UP000601171">
    <property type="component" value="Unassembled WGS sequence"/>
</dbReference>
<evidence type="ECO:0000313" key="3">
    <source>
        <dbReference type="Proteomes" id="UP000601171"/>
    </source>
</evidence>
<dbReference type="PANTHER" id="PTHR30399:SF1">
    <property type="entry name" value="UTP PYROPHOSPHATASE"/>
    <property type="match status" value="1"/>
</dbReference>
<dbReference type="InterPro" id="IPR002725">
    <property type="entry name" value="YgjP-like_metallopeptidase"/>
</dbReference>
<evidence type="ECO:0000313" key="2">
    <source>
        <dbReference type="EMBL" id="MBC8588026.1"/>
    </source>
</evidence>
<dbReference type="InterPro" id="IPR053136">
    <property type="entry name" value="UTP_pyrophosphatase-like"/>
</dbReference>
<dbReference type="EMBL" id="JACRTG010000018">
    <property type="protein sequence ID" value="MBC8588026.1"/>
    <property type="molecule type" value="Genomic_DNA"/>
</dbReference>
<protein>
    <submittedName>
        <fullName evidence="2">M48 family metallopeptidase</fullName>
    </submittedName>
</protein>
<dbReference type="PANTHER" id="PTHR30399">
    <property type="entry name" value="UNCHARACTERIZED PROTEIN YGJP"/>
    <property type="match status" value="1"/>
</dbReference>
<comment type="caution">
    <text evidence="2">The sequence shown here is derived from an EMBL/GenBank/DDBJ whole genome shotgun (WGS) entry which is preliminary data.</text>
</comment>